<dbReference type="AlphaFoldDB" id="A0A6A6RZJ2"/>
<evidence type="ECO:0000313" key="4">
    <source>
        <dbReference type="Proteomes" id="UP000799753"/>
    </source>
</evidence>
<sequence length="157" mass="17903">MAVFFLLSGYFSVAAAPRRSRKRFLKEVWRGLHWVWNRNGGGEKCGEGGIRREDFAFVPSNIPSSSSSVEEKEEGKEKEKERLPNTIPLLANITLIPSYGVFTPVHHILHRWNRHSQNFASRATYATLRGPSTRKIDDSRRGDGGYNDAVQSRIRFL</sequence>
<reference evidence="3" key="1">
    <citation type="journal article" date="2020" name="Stud. Mycol.">
        <title>101 Dothideomycetes genomes: a test case for predicting lifestyles and emergence of pathogens.</title>
        <authorList>
            <person name="Haridas S."/>
            <person name="Albert R."/>
            <person name="Binder M."/>
            <person name="Bloem J."/>
            <person name="Labutti K."/>
            <person name="Salamov A."/>
            <person name="Andreopoulos B."/>
            <person name="Baker S."/>
            <person name="Barry K."/>
            <person name="Bills G."/>
            <person name="Bluhm B."/>
            <person name="Cannon C."/>
            <person name="Castanera R."/>
            <person name="Culley D."/>
            <person name="Daum C."/>
            <person name="Ezra D."/>
            <person name="Gonzalez J."/>
            <person name="Henrissat B."/>
            <person name="Kuo A."/>
            <person name="Liang C."/>
            <person name="Lipzen A."/>
            <person name="Lutzoni F."/>
            <person name="Magnuson J."/>
            <person name="Mondo S."/>
            <person name="Nolan M."/>
            <person name="Ohm R."/>
            <person name="Pangilinan J."/>
            <person name="Park H.-J."/>
            <person name="Ramirez L."/>
            <person name="Alfaro M."/>
            <person name="Sun H."/>
            <person name="Tritt A."/>
            <person name="Yoshinaga Y."/>
            <person name="Zwiers L.-H."/>
            <person name="Turgeon B."/>
            <person name="Goodwin S."/>
            <person name="Spatafora J."/>
            <person name="Crous P."/>
            <person name="Grigoriev I."/>
        </authorList>
    </citation>
    <scope>NUCLEOTIDE SEQUENCE</scope>
    <source>
        <strain evidence="3">CBS 473.64</strain>
    </source>
</reference>
<keyword evidence="4" id="KW-1185">Reference proteome</keyword>
<feature type="chain" id="PRO_5025491956" evidence="2">
    <location>
        <begin position="16"/>
        <end position="157"/>
    </location>
</feature>
<feature type="region of interest" description="Disordered" evidence="1">
    <location>
        <begin position="60"/>
        <end position="81"/>
    </location>
</feature>
<name>A0A6A6RZJ2_9PLEO</name>
<feature type="compositionally biased region" description="Basic and acidic residues" evidence="1">
    <location>
        <begin position="69"/>
        <end position="81"/>
    </location>
</feature>
<accession>A0A6A6RZJ2</accession>
<protein>
    <submittedName>
        <fullName evidence="3">Uncharacterized protein</fullName>
    </submittedName>
</protein>
<dbReference type="Proteomes" id="UP000799753">
    <property type="component" value="Unassembled WGS sequence"/>
</dbReference>
<evidence type="ECO:0000313" key="3">
    <source>
        <dbReference type="EMBL" id="KAF2639608.1"/>
    </source>
</evidence>
<gene>
    <name evidence="3" type="ORF">P280DRAFT_481030</name>
</gene>
<keyword evidence="2" id="KW-0732">Signal</keyword>
<feature type="signal peptide" evidence="2">
    <location>
        <begin position="1"/>
        <end position="15"/>
    </location>
</feature>
<proteinExistence type="predicted"/>
<organism evidence="3 4">
    <name type="scientific">Massarina eburnea CBS 473.64</name>
    <dbReference type="NCBI Taxonomy" id="1395130"/>
    <lineage>
        <taxon>Eukaryota</taxon>
        <taxon>Fungi</taxon>
        <taxon>Dikarya</taxon>
        <taxon>Ascomycota</taxon>
        <taxon>Pezizomycotina</taxon>
        <taxon>Dothideomycetes</taxon>
        <taxon>Pleosporomycetidae</taxon>
        <taxon>Pleosporales</taxon>
        <taxon>Massarineae</taxon>
        <taxon>Massarinaceae</taxon>
        <taxon>Massarina</taxon>
    </lineage>
</organism>
<evidence type="ECO:0000256" key="1">
    <source>
        <dbReference type="SAM" id="MobiDB-lite"/>
    </source>
</evidence>
<dbReference type="EMBL" id="MU006786">
    <property type="protein sequence ID" value="KAF2639608.1"/>
    <property type="molecule type" value="Genomic_DNA"/>
</dbReference>
<evidence type="ECO:0000256" key="2">
    <source>
        <dbReference type="SAM" id="SignalP"/>
    </source>
</evidence>